<keyword evidence="7 11" id="KW-0297">G-protein coupled receptor</keyword>
<evidence type="ECO:0000313" key="14">
    <source>
        <dbReference type="EMBL" id="KAG8449818.1"/>
    </source>
</evidence>
<proteinExistence type="inferred from homology"/>
<dbReference type="SUPFAM" id="SSF81321">
    <property type="entry name" value="Family A G protein-coupled receptor-like"/>
    <property type="match status" value="1"/>
</dbReference>
<evidence type="ECO:0000259" key="13">
    <source>
        <dbReference type="PROSITE" id="PS50262"/>
    </source>
</evidence>
<dbReference type="InterPro" id="IPR050516">
    <property type="entry name" value="Olfactory_GPCR"/>
</dbReference>
<gene>
    <name evidence="14" type="ORF">GDO86_016475</name>
</gene>
<feature type="transmembrane region" description="Helical" evidence="12">
    <location>
        <begin position="197"/>
        <end position="225"/>
    </location>
</feature>
<evidence type="ECO:0000256" key="4">
    <source>
        <dbReference type="ARBA" id="ARBA00022692"/>
    </source>
</evidence>
<name>A0A8T2K0G8_9PIPI</name>
<accession>A0A8T2K0G8</accession>
<dbReference type="InterPro" id="IPR000725">
    <property type="entry name" value="Olfact_rcpt"/>
</dbReference>
<keyword evidence="2 12" id="KW-1003">Cell membrane</keyword>
<evidence type="ECO:0000313" key="15">
    <source>
        <dbReference type="Proteomes" id="UP000812440"/>
    </source>
</evidence>
<evidence type="ECO:0000256" key="9">
    <source>
        <dbReference type="ARBA" id="ARBA00023170"/>
    </source>
</evidence>
<dbReference type="PANTHER" id="PTHR26452">
    <property type="entry name" value="OLFACTORY RECEPTOR"/>
    <property type="match status" value="1"/>
</dbReference>
<feature type="transmembrane region" description="Helical" evidence="12">
    <location>
        <begin position="22"/>
        <end position="48"/>
    </location>
</feature>
<comment type="similarity">
    <text evidence="11">Belongs to the G-protein coupled receptor 1 family.</text>
</comment>
<keyword evidence="3 12" id="KW-0716">Sensory transduction</keyword>
<sequence>MEQRNRTTVQEFILTSMTLTPYFRTILCIVFLTLYLFILLGNLSILTVVIMDRRLHIPMYLFLGNLSFLDILLTSTTVPKMINGLVMEDLEISFQGCMTQIHFFHLFGSTEAMLLTSMSYDRYVAICNPLRYNIIMGKSTCFLLICICWILSLFNSVSQTILTSQLPFCYSNHVSHFFCDIKPLLQLACTDTSFNEILFTIMTGLISVSTSTLIFLSYCFICTHILKIRSPKERRKAFSACTSHLTVVFLFYGPIISRFLRPATNDSMEQDRQTAVIYTIITPALNPVIYSLRNQEVKRSLKAIYIRFKVCRN</sequence>
<dbReference type="Pfam" id="PF13853">
    <property type="entry name" value="7tm_4"/>
    <property type="match status" value="1"/>
</dbReference>
<organism evidence="14 15">
    <name type="scientific">Hymenochirus boettgeri</name>
    <name type="common">Congo dwarf clawed frog</name>
    <dbReference type="NCBI Taxonomy" id="247094"/>
    <lineage>
        <taxon>Eukaryota</taxon>
        <taxon>Metazoa</taxon>
        <taxon>Chordata</taxon>
        <taxon>Craniata</taxon>
        <taxon>Vertebrata</taxon>
        <taxon>Euteleostomi</taxon>
        <taxon>Amphibia</taxon>
        <taxon>Batrachia</taxon>
        <taxon>Anura</taxon>
        <taxon>Pipoidea</taxon>
        <taxon>Pipidae</taxon>
        <taxon>Pipinae</taxon>
        <taxon>Hymenochirus</taxon>
    </lineage>
</organism>
<evidence type="ECO:0000256" key="2">
    <source>
        <dbReference type="ARBA" id="ARBA00022475"/>
    </source>
</evidence>
<feature type="transmembrane region" description="Helical" evidence="12">
    <location>
        <begin position="275"/>
        <end position="292"/>
    </location>
</feature>
<feature type="transmembrane region" description="Helical" evidence="12">
    <location>
        <begin position="60"/>
        <end position="82"/>
    </location>
</feature>
<dbReference type="OrthoDB" id="5967130at2759"/>
<protein>
    <recommendedName>
        <fullName evidence="12">Olfactory receptor</fullName>
    </recommendedName>
</protein>
<evidence type="ECO:0000256" key="6">
    <source>
        <dbReference type="ARBA" id="ARBA00022989"/>
    </source>
</evidence>
<dbReference type="GO" id="GO:0005886">
    <property type="term" value="C:plasma membrane"/>
    <property type="evidence" value="ECO:0007669"/>
    <property type="project" value="UniProtKB-SubCell"/>
</dbReference>
<evidence type="ECO:0000256" key="11">
    <source>
        <dbReference type="RuleBase" id="RU000688"/>
    </source>
</evidence>
<keyword evidence="9 11" id="KW-0675">Receptor</keyword>
<dbReference type="InterPro" id="IPR017452">
    <property type="entry name" value="GPCR_Rhodpsn_7TM"/>
</dbReference>
<keyword evidence="15" id="KW-1185">Reference proteome</keyword>
<dbReference type="PRINTS" id="PR00245">
    <property type="entry name" value="OLFACTORYR"/>
</dbReference>
<dbReference type="PRINTS" id="PR00237">
    <property type="entry name" value="GPCRRHODOPSN"/>
</dbReference>
<dbReference type="GO" id="GO:0004984">
    <property type="term" value="F:olfactory receptor activity"/>
    <property type="evidence" value="ECO:0007669"/>
    <property type="project" value="InterPro"/>
</dbReference>
<dbReference type="Proteomes" id="UP000812440">
    <property type="component" value="Chromosome 8_10"/>
</dbReference>
<keyword evidence="5 12" id="KW-0552">Olfaction</keyword>
<evidence type="ECO:0000256" key="3">
    <source>
        <dbReference type="ARBA" id="ARBA00022606"/>
    </source>
</evidence>
<evidence type="ECO:0000256" key="5">
    <source>
        <dbReference type="ARBA" id="ARBA00022725"/>
    </source>
</evidence>
<feature type="domain" description="G-protein coupled receptors family 1 profile" evidence="13">
    <location>
        <begin position="41"/>
        <end position="290"/>
    </location>
</feature>
<evidence type="ECO:0000256" key="7">
    <source>
        <dbReference type="ARBA" id="ARBA00023040"/>
    </source>
</evidence>
<dbReference type="AlphaFoldDB" id="A0A8T2K0G8"/>
<reference evidence="14" key="1">
    <citation type="thesis" date="2020" institute="ProQuest LLC" country="789 East Eisenhower Parkway, Ann Arbor, MI, USA">
        <title>Comparative Genomics and Chromosome Evolution.</title>
        <authorList>
            <person name="Mudd A.B."/>
        </authorList>
    </citation>
    <scope>NUCLEOTIDE SEQUENCE</scope>
    <source>
        <strain evidence="14">Female2</strain>
        <tissue evidence="14">Blood</tissue>
    </source>
</reference>
<keyword evidence="4 11" id="KW-0812">Transmembrane</keyword>
<evidence type="ECO:0000256" key="8">
    <source>
        <dbReference type="ARBA" id="ARBA00023136"/>
    </source>
</evidence>
<dbReference type="PROSITE" id="PS00237">
    <property type="entry name" value="G_PROTEIN_RECEP_F1_1"/>
    <property type="match status" value="1"/>
</dbReference>
<dbReference type="InterPro" id="IPR000276">
    <property type="entry name" value="GPCR_Rhodpsn"/>
</dbReference>
<keyword evidence="6 12" id="KW-1133">Transmembrane helix</keyword>
<dbReference type="GO" id="GO:0004930">
    <property type="term" value="F:G protein-coupled receptor activity"/>
    <property type="evidence" value="ECO:0007669"/>
    <property type="project" value="UniProtKB-KW"/>
</dbReference>
<dbReference type="EMBL" id="JAACNH010000003">
    <property type="protein sequence ID" value="KAG8449818.1"/>
    <property type="molecule type" value="Genomic_DNA"/>
</dbReference>
<feature type="transmembrane region" description="Helical" evidence="12">
    <location>
        <begin position="141"/>
        <end position="162"/>
    </location>
</feature>
<keyword evidence="10 11" id="KW-0807">Transducer</keyword>
<evidence type="ECO:0000256" key="10">
    <source>
        <dbReference type="ARBA" id="ARBA00023224"/>
    </source>
</evidence>
<dbReference type="FunFam" id="1.20.1070.10:FF:000001">
    <property type="entry name" value="Olfactory receptor"/>
    <property type="match status" value="1"/>
</dbReference>
<dbReference type="Gene3D" id="1.20.1070.10">
    <property type="entry name" value="Rhodopsin 7-helix transmembrane proteins"/>
    <property type="match status" value="1"/>
</dbReference>
<comment type="subcellular location">
    <subcellularLocation>
        <location evidence="1 12">Cell membrane</location>
        <topology evidence="1 12">Multi-pass membrane protein</topology>
    </subcellularLocation>
</comment>
<feature type="transmembrane region" description="Helical" evidence="12">
    <location>
        <begin position="237"/>
        <end position="255"/>
    </location>
</feature>
<keyword evidence="8 12" id="KW-0472">Membrane</keyword>
<comment type="caution">
    <text evidence="14">The sequence shown here is derived from an EMBL/GenBank/DDBJ whole genome shotgun (WGS) entry which is preliminary data.</text>
</comment>
<evidence type="ECO:0000256" key="1">
    <source>
        <dbReference type="ARBA" id="ARBA00004651"/>
    </source>
</evidence>
<dbReference type="PROSITE" id="PS50262">
    <property type="entry name" value="G_PROTEIN_RECEP_F1_2"/>
    <property type="match status" value="1"/>
</dbReference>
<evidence type="ECO:0000256" key="12">
    <source>
        <dbReference type="RuleBase" id="RU363047"/>
    </source>
</evidence>